<evidence type="ECO:0000313" key="2">
    <source>
        <dbReference type="EMBL" id="CEK48808.1"/>
    </source>
</evidence>
<feature type="region of interest" description="Disordered" evidence="1">
    <location>
        <begin position="1"/>
        <end position="21"/>
    </location>
</feature>
<sequence length="59" mass="6869">YDLSILSSHDASHDESQDESHIEITRERCVYMTSNDVRLSLDVYDKLTEIHTRLCTRGL</sequence>
<protein>
    <submittedName>
        <fullName evidence="2">Uncharacterized protein</fullName>
    </submittedName>
</protein>
<feature type="non-terminal residue" evidence="2">
    <location>
        <position position="1"/>
    </location>
</feature>
<feature type="compositionally biased region" description="Basic and acidic residues" evidence="1">
    <location>
        <begin position="10"/>
        <end position="21"/>
    </location>
</feature>
<evidence type="ECO:0000256" key="1">
    <source>
        <dbReference type="SAM" id="MobiDB-lite"/>
    </source>
</evidence>
<gene>
    <name evidence="2" type="primary">ORF5260</name>
</gene>
<accession>A0A0B6XY61</accession>
<name>A0A0B6XY61_9EUPU</name>
<organism evidence="2">
    <name type="scientific">Arion vulgaris</name>
    <dbReference type="NCBI Taxonomy" id="1028688"/>
    <lineage>
        <taxon>Eukaryota</taxon>
        <taxon>Metazoa</taxon>
        <taxon>Spiralia</taxon>
        <taxon>Lophotrochozoa</taxon>
        <taxon>Mollusca</taxon>
        <taxon>Gastropoda</taxon>
        <taxon>Heterobranchia</taxon>
        <taxon>Euthyneura</taxon>
        <taxon>Panpulmonata</taxon>
        <taxon>Eupulmonata</taxon>
        <taxon>Stylommatophora</taxon>
        <taxon>Helicina</taxon>
        <taxon>Arionoidea</taxon>
        <taxon>Arionidae</taxon>
        <taxon>Arion</taxon>
    </lineage>
</organism>
<dbReference type="AlphaFoldDB" id="A0A0B6XY61"/>
<dbReference type="EMBL" id="HACG01001943">
    <property type="protein sequence ID" value="CEK48808.1"/>
    <property type="molecule type" value="Transcribed_RNA"/>
</dbReference>
<proteinExistence type="predicted"/>
<reference evidence="2" key="1">
    <citation type="submission" date="2014-12" db="EMBL/GenBank/DDBJ databases">
        <title>Insight into the proteome of Arion vulgaris.</title>
        <authorList>
            <person name="Aradska J."/>
            <person name="Bulat T."/>
            <person name="Smidak R."/>
            <person name="Sarate P."/>
            <person name="Gangsoo J."/>
            <person name="Sialana F."/>
            <person name="Bilban M."/>
            <person name="Lubec G."/>
        </authorList>
    </citation>
    <scope>NUCLEOTIDE SEQUENCE</scope>
    <source>
        <tissue evidence="2">Skin</tissue>
    </source>
</reference>